<dbReference type="Gene3D" id="3.30.420.240">
    <property type="match status" value="1"/>
</dbReference>
<dbReference type="InterPro" id="IPR027417">
    <property type="entry name" value="P-loop_NTPase"/>
</dbReference>
<accession>A0A7T3A9N4</accession>
<reference evidence="4 5" key="1">
    <citation type="submission" date="2020-12" db="EMBL/GenBank/DDBJ databases">
        <title>FDA dAtabase for Regulatory Grade micrObial Sequences (FDA-ARGOS): Supporting development and validation of Infectious Disease Dx tests.</title>
        <authorList>
            <person name="Sproer C."/>
            <person name="Gronow S."/>
            <person name="Severitt S."/>
            <person name="Schroder I."/>
            <person name="Tallon L."/>
            <person name="Sadzewicz L."/>
            <person name="Zhao X."/>
            <person name="Boylan J."/>
            <person name="Ott S."/>
            <person name="Bowen H."/>
            <person name="Vavikolanu K."/>
            <person name="Mehta A."/>
            <person name="Aluvathingal J."/>
            <person name="Nadendla S."/>
            <person name="Lowell S."/>
            <person name="Myers T."/>
            <person name="Yan Y."/>
            <person name="Sichtig H."/>
        </authorList>
    </citation>
    <scope>NUCLEOTIDE SEQUENCE [LARGE SCALE GENOMIC DNA]</scope>
    <source>
        <strain evidence="4 5">FDAARGOS_881</strain>
    </source>
</reference>
<sequence length="497" mass="55170">MSGLGVLTDDGLADRLSFAELTERLPRGDLLLKYQQRPIDKLFAGTALMLVEKSRRIGLTWGIASYLVLRAASAMNAGGQSGWYMGYDKDMTLEFIEVCAMWAKAFGIVGGEIGEEVLEYEDDSGKSQSIQVFRIRFASGFKITALPSVPRALRGKQGIVVIDEAAFHKNVDEVLKSAMALLIWGGQVIVISTHDGVGNAFNVLLDEVREGKRAGEVVTITFADALADGLYERVALVAKTKGAVLPPKEQWEAEIRAFYGDDAEEELDCVPKAGSGSLISLEDIIACEHDDCGLPELYEGNIAYIGRDVARRVDGQVQYLMELIRSVLWQRDTYEEIGKTFAHQDEFFDRMFKTRRVGAAWVDQGGMGEKVVEDCQTKHGTRVVGVLLQGPTRLDLALSLQKRFQERTIRIRKDPRTRSDLMAIKKSGSIENSNVRIVNDGKVHADRFWAYALASRAADLPGALYQYRGVSKSASDKRNRDDRPQRRRGSRFGPGAY</sequence>
<feature type="region of interest" description="Disordered" evidence="2">
    <location>
        <begin position="471"/>
        <end position="497"/>
    </location>
</feature>
<dbReference type="RefSeq" id="WP_197939132.1">
    <property type="nucleotide sequence ID" value="NZ_CP065713.1"/>
</dbReference>
<evidence type="ECO:0000256" key="2">
    <source>
        <dbReference type="SAM" id="MobiDB-lite"/>
    </source>
</evidence>
<evidence type="ECO:0000259" key="3">
    <source>
        <dbReference type="Pfam" id="PF17289"/>
    </source>
</evidence>
<dbReference type="Pfam" id="PF03237">
    <property type="entry name" value="Terminase_6N"/>
    <property type="match status" value="1"/>
</dbReference>
<protein>
    <recommendedName>
        <fullName evidence="3">Terminase large subunit gp17-like C-terminal domain-containing protein</fullName>
    </recommendedName>
</protein>
<proteinExistence type="predicted"/>
<organism evidence="4 5">
    <name type="scientific">Sphingomonas paucimobilis</name>
    <name type="common">Pseudomonas paucimobilis</name>
    <dbReference type="NCBI Taxonomy" id="13689"/>
    <lineage>
        <taxon>Bacteria</taxon>
        <taxon>Pseudomonadati</taxon>
        <taxon>Pseudomonadota</taxon>
        <taxon>Alphaproteobacteria</taxon>
        <taxon>Sphingomonadales</taxon>
        <taxon>Sphingomonadaceae</taxon>
        <taxon>Sphingomonas</taxon>
    </lineage>
</organism>
<dbReference type="InterPro" id="IPR035421">
    <property type="entry name" value="Terminase_6C"/>
</dbReference>
<feature type="compositionally biased region" description="Basic and acidic residues" evidence="2">
    <location>
        <begin position="474"/>
        <end position="484"/>
    </location>
</feature>
<gene>
    <name evidence="4" type="ORF">I6G38_18060</name>
</gene>
<name>A0A7T3A9N4_SPHPI</name>
<evidence type="ECO:0000256" key="1">
    <source>
        <dbReference type="ARBA" id="ARBA00022612"/>
    </source>
</evidence>
<dbReference type="AlphaFoldDB" id="A0A7T3A9N4"/>
<evidence type="ECO:0000313" key="5">
    <source>
        <dbReference type="Proteomes" id="UP000594836"/>
    </source>
</evidence>
<keyword evidence="1" id="KW-1188">Viral release from host cell</keyword>
<dbReference type="Pfam" id="PF17289">
    <property type="entry name" value="Terminase_6C"/>
    <property type="match status" value="1"/>
</dbReference>
<dbReference type="EMBL" id="CP065713">
    <property type="protein sequence ID" value="QPT08595.1"/>
    <property type="molecule type" value="Genomic_DNA"/>
</dbReference>
<dbReference type="Proteomes" id="UP000594836">
    <property type="component" value="Chromosome"/>
</dbReference>
<evidence type="ECO:0000313" key="4">
    <source>
        <dbReference type="EMBL" id="QPT08595.1"/>
    </source>
</evidence>
<feature type="domain" description="Terminase large subunit gp17-like C-terminal" evidence="3">
    <location>
        <begin position="306"/>
        <end position="453"/>
    </location>
</feature>
<dbReference type="Gene3D" id="3.40.50.300">
    <property type="entry name" value="P-loop containing nucleotide triphosphate hydrolases"/>
    <property type="match status" value="1"/>
</dbReference>